<keyword evidence="1" id="KW-1133">Transmembrane helix</keyword>
<dbReference type="AlphaFoldDB" id="A0A2H1FDK1"/>
<protein>
    <submittedName>
        <fullName evidence="2">Putative flagella assembly protein FlaF</fullName>
    </submittedName>
</protein>
<keyword evidence="2" id="KW-0282">Flagellum</keyword>
<keyword evidence="1" id="KW-0472">Membrane</keyword>
<evidence type="ECO:0000313" key="2">
    <source>
        <dbReference type="EMBL" id="SMH70852.1"/>
    </source>
</evidence>
<dbReference type="EMBL" id="LT841358">
    <property type="protein sequence ID" value="SMH70852.1"/>
    <property type="molecule type" value="Genomic_DNA"/>
</dbReference>
<keyword evidence="3" id="KW-1185">Reference proteome</keyword>
<gene>
    <name evidence="2" type="ORF">NCS_10659</name>
</gene>
<reference evidence="3" key="1">
    <citation type="submission" date="2017-03" db="EMBL/GenBank/DDBJ databases">
        <authorList>
            <person name="Herbold C."/>
        </authorList>
    </citation>
    <scope>NUCLEOTIDE SEQUENCE [LARGE SCALE GENOMIC DNA]</scope>
</reference>
<name>A0A2H1FDK1_9ARCH</name>
<feature type="transmembrane region" description="Helical" evidence="1">
    <location>
        <begin position="6"/>
        <end position="27"/>
    </location>
</feature>
<organism evidence="2 3">
    <name type="scientific">Candidatus Nitrosotalea okcheonensis</name>
    <dbReference type="NCBI Taxonomy" id="1903276"/>
    <lineage>
        <taxon>Archaea</taxon>
        <taxon>Nitrososphaerota</taxon>
        <taxon>Nitrososphaeria</taxon>
        <taxon>Nitrosotaleales</taxon>
        <taxon>Nitrosotaleaceae</taxon>
        <taxon>Nitrosotalea</taxon>
    </lineage>
</organism>
<dbReference type="Proteomes" id="UP000230607">
    <property type="component" value="Chromosome 1"/>
</dbReference>
<accession>A0A2H1FDK1</accession>
<keyword evidence="2" id="KW-0966">Cell projection</keyword>
<evidence type="ECO:0000313" key="3">
    <source>
        <dbReference type="Proteomes" id="UP000230607"/>
    </source>
</evidence>
<evidence type="ECO:0000256" key="1">
    <source>
        <dbReference type="SAM" id="Phobius"/>
    </source>
</evidence>
<proteinExistence type="predicted"/>
<keyword evidence="1" id="KW-0812">Transmembrane</keyword>
<keyword evidence="2" id="KW-0969">Cilium</keyword>
<sequence>MGLSIAISGGIVTFTIVYAMMSFPAILDDTAKISRSSSEMSNTLDAIIHTNISISNLVDTAATATATFSITNTGNTILWNYKQFDAIASYPPLLPGNRVTSVLQYSSSCTGLTAGHWCINSITNDLNHPGLLDPGETANIKMISSNQAITSGGTFTINFGTDNGVIDTSSVIIT</sequence>